<dbReference type="AlphaFoldDB" id="A0A484MVM2"/>
<dbReference type="EMBL" id="OOIL02004716">
    <property type="protein sequence ID" value="VFQ92983.1"/>
    <property type="molecule type" value="Genomic_DNA"/>
</dbReference>
<evidence type="ECO:0000313" key="1">
    <source>
        <dbReference type="EMBL" id="VFQ92983.1"/>
    </source>
</evidence>
<reference evidence="1 2" key="1">
    <citation type="submission" date="2018-04" db="EMBL/GenBank/DDBJ databases">
        <authorList>
            <person name="Vogel A."/>
        </authorList>
    </citation>
    <scope>NUCLEOTIDE SEQUENCE [LARGE SCALE GENOMIC DNA]</scope>
</reference>
<keyword evidence="2" id="KW-1185">Reference proteome</keyword>
<accession>A0A484MVM2</accession>
<sequence>MNQSNVIFSTICVFVEHCEYENFIFIKVYIGKHYIQQQCYICCNAQYDIDACGTPRFLFNSSAQQFMFVE</sequence>
<evidence type="ECO:0000313" key="2">
    <source>
        <dbReference type="Proteomes" id="UP000595140"/>
    </source>
</evidence>
<dbReference type="Proteomes" id="UP000595140">
    <property type="component" value="Unassembled WGS sequence"/>
</dbReference>
<name>A0A484MVM2_9ASTE</name>
<protein>
    <submittedName>
        <fullName evidence="1">Uncharacterized protein</fullName>
    </submittedName>
</protein>
<organism evidence="1 2">
    <name type="scientific">Cuscuta campestris</name>
    <dbReference type="NCBI Taxonomy" id="132261"/>
    <lineage>
        <taxon>Eukaryota</taxon>
        <taxon>Viridiplantae</taxon>
        <taxon>Streptophyta</taxon>
        <taxon>Embryophyta</taxon>
        <taxon>Tracheophyta</taxon>
        <taxon>Spermatophyta</taxon>
        <taxon>Magnoliopsida</taxon>
        <taxon>eudicotyledons</taxon>
        <taxon>Gunneridae</taxon>
        <taxon>Pentapetalae</taxon>
        <taxon>asterids</taxon>
        <taxon>lamiids</taxon>
        <taxon>Solanales</taxon>
        <taxon>Convolvulaceae</taxon>
        <taxon>Cuscuteae</taxon>
        <taxon>Cuscuta</taxon>
        <taxon>Cuscuta subgen. Grammica</taxon>
        <taxon>Cuscuta sect. Cleistogrammica</taxon>
    </lineage>
</organism>
<proteinExistence type="predicted"/>
<gene>
    <name evidence="1" type="ORF">CCAM_LOCUS34759</name>
</gene>